<dbReference type="Proteomes" id="UP000322234">
    <property type="component" value="Unassembled WGS sequence"/>
</dbReference>
<feature type="compositionally biased region" description="Basic and acidic residues" evidence="1">
    <location>
        <begin position="1"/>
        <end position="39"/>
    </location>
</feature>
<evidence type="ECO:0000313" key="2">
    <source>
        <dbReference type="EMBL" id="MXQ88843.1"/>
    </source>
</evidence>
<accession>A0A6B0RNE2</accession>
<comment type="caution">
    <text evidence="2">The sequence shown here is derived from an EMBL/GenBank/DDBJ whole genome shotgun (WGS) entry which is preliminary data.</text>
</comment>
<proteinExistence type="predicted"/>
<keyword evidence="3" id="KW-1185">Reference proteome</keyword>
<dbReference type="AlphaFoldDB" id="A0A6B0RNE2"/>
<reference evidence="2" key="1">
    <citation type="submission" date="2019-10" db="EMBL/GenBank/DDBJ databases">
        <title>The sequence and de novo assembly of the wild yak genome.</title>
        <authorList>
            <person name="Liu Y."/>
        </authorList>
    </citation>
    <scope>NUCLEOTIDE SEQUENCE [LARGE SCALE GENOMIC DNA]</scope>
    <source>
        <strain evidence="2">WY2019</strain>
    </source>
</reference>
<evidence type="ECO:0000256" key="1">
    <source>
        <dbReference type="SAM" id="MobiDB-lite"/>
    </source>
</evidence>
<feature type="region of interest" description="Disordered" evidence="1">
    <location>
        <begin position="1"/>
        <end position="54"/>
    </location>
</feature>
<organism evidence="2 3">
    <name type="scientific">Bos mutus</name>
    <name type="common">wild yak</name>
    <dbReference type="NCBI Taxonomy" id="72004"/>
    <lineage>
        <taxon>Eukaryota</taxon>
        <taxon>Metazoa</taxon>
        <taxon>Chordata</taxon>
        <taxon>Craniata</taxon>
        <taxon>Vertebrata</taxon>
        <taxon>Euteleostomi</taxon>
        <taxon>Mammalia</taxon>
        <taxon>Eutheria</taxon>
        <taxon>Laurasiatheria</taxon>
        <taxon>Artiodactyla</taxon>
        <taxon>Ruminantia</taxon>
        <taxon>Pecora</taxon>
        <taxon>Bovidae</taxon>
        <taxon>Bovinae</taxon>
        <taxon>Bos</taxon>
    </lineage>
</organism>
<name>A0A6B0RNE2_9CETA</name>
<evidence type="ECO:0000313" key="3">
    <source>
        <dbReference type="Proteomes" id="UP000322234"/>
    </source>
</evidence>
<dbReference type="EMBL" id="VBQZ03000050">
    <property type="protein sequence ID" value="MXQ88843.1"/>
    <property type="molecule type" value="Genomic_DNA"/>
</dbReference>
<sequence>MDRIIVSRPFRHDNSSNSKNKSEKSEAQRFGKLSPREGGLDVTIPVPQRRNPPKLSEENVYLPLRIGMKFHNIMKVKPRPLKTVLKEKVMVVHTKYASSG</sequence>
<protein>
    <submittedName>
        <fullName evidence="2">Uncharacterized protein</fullName>
    </submittedName>
</protein>
<gene>
    <name evidence="2" type="ORF">E5288_WYG012224</name>
</gene>